<dbReference type="RefSeq" id="WP_271714290.1">
    <property type="nucleotide sequence ID" value="NZ_AP024169.1"/>
</dbReference>
<dbReference type="KEGG" id="ahb:bsdtb5_02860"/>
<proteinExistence type="predicted"/>
<feature type="domain" description="Tyr recombinase" evidence="3">
    <location>
        <begin position="198"/>
        <end position="397"/>
    </location>
</feature>
<organism evidence="4 5">
    <name type="scientific">Anaeromicropila herbilytica</name>
    <dbReference type="NCBI Taxonomy" id="2785025"/>
    <lineage>
        <taxon>Bacteria</taxon>
        <taxon>Bacillati</taxon>
        <taxon>Bacillota</taxon>
        <taxon>Clostridia</taxon>
        <taxon>Lachnospirales</taxon>
        <taxon>Lachnospiraceae</taxon>
        <taxon>Anaeromicropila</taxon>
    </lineage>
</organism>
<name>A0A7R7EHK9_9FIRM</name>
<keyword evidence="1" id="KW-0238">DNA-binding</keyword>
<dbReference type="Gene3D" id="1.10.443.10">
    <property type="entry name" value="Intergrase catalytic core"/>
    <property type="match status" value="1"/>
</dbReference>
<dbReference type="InterPro" id="IPR013762">
    <property type="entry name" value="Integrase-like_cat_sf"/>
</dbReference>
<dbReference type="InterPro" id="IPR010998">
    <property type="entry name" value="Integrase_recombinase_N"/>
</dbReference>
<dbReference type="SUPFAM" id="SSF56349">
    <property type="entry name" value="DNA breaking-rejoining enzymes"/>
    <property type="match status" value="1"/>
</dbReference>
<dbReference type="InterPro" id="IPR011010">
    <property type="entry name" value="DNA_brk_join_enz"/>
</dbReference>
<evidence type="ECO:0000313" key="5">
    <source>
        <dbReference type="Proteomes" id="UP000595897"/>
    </source>
</evidence>
<dbReference type="AlphaFoldDB" id="A0A7R7EHK9"/>
<accession>A0A7R7EHK9</accession>
<dbReference type="GO" id="GO:0015074">
    <property type="term" value="P:DNA integration"/>
    <property type="evidence" value="ECO:0007669"/>
    <property type="project" value="InterPro"/>
</dbReference>
<dbReference type="GO" id="GO:0003677">
    <property type="term" value="F:DNA binding"/>
    <property type="evidence" value="ECO:0007669"/>
    <property type="project" value="UniProtKB-KW"/>
</dbReference>
<evidence type="ECO:0000313" key="4">
    <source>
        <dbReference type="EMBL" id="BCN28991.1"/>
    </source>
</evidence>
<dbReference type="InterPro" id="IPR050090">
    <property type="entry name" value="Tyrosine_recombinase_XerCD"/>
</dbReference>
<reference evidence="4 5" key="1">
    <citation type="submission" date="2020-11" db="EMBL/GenBank/DDBJ databases">
        <title>Draft genome sequencing of a Lachnospiraceae strain isolated from anoxic soil subjected to BSD treatment.</title>
        <authorList>
            <person name="Uek A."/>
            <person name="Tonouchi A."/>
        </authorList>
    </citation>
    <scope>NUCLEOTIDE SEQUENCE [LARGE SCALE GENOMIC DNA]</scope>
    <source>
        <strain evidence="4 5">TB5</strain>
    </source>
</reference>
<protein>
    <recommendedName>
        <fullName evidence="3">Tyr recombinase domain-containing protein</fullName>
    </recommendedName>
</protein>
<dbReference type="GO" id="GO:0006310">
    <property type="term" value="P:DNA recombination"/>
    <property type="evidence" value="ECO:0007669"/>
    <property type="project" value="UniProtKB-KW"/>
</dbReference>
<gene>
    <name evidence="4" type="ORF">bsdtb5_02860</name>
</gene>
<keyword evidence="5" id="KW-1185">Reference proteome</keyword>
<evidence type="ECO:0000256" key="2">
    <source>
        <dbReference type="ARBA" id="ARBA00023172"/>
    </source>
</evidence>
<dbReference type="Pfam" id="PF00589">
    <property type="entry name" value="Phage_integrase"/>
    <property type="match status" value="1"/>
</dbReference>
<evidence type="ECO:0000259" key="3">
    <source>
        <dbReference type="PROSITE" id="PS51898"/>
    </source>
</evidence>
<keyword evidence="2" id="KW-0233">DNA recombination</keyword>
<dbReference type="PROSITE" id="PS51898">
    <property type="entry name" value="TYR_RECOMBINASE"/>
    <property type="match status" value="1"/>
</dbReference>
<dbReference type="PANTHER" id="PTHR30349">
    <property type="entry name" value="PHAGE INTEGRASE-RELATED"/>
    <property type="match status" value="1"/>
</dbReference>
<sequence length="414" mass="48370">MLNFDKVLKEAISRDILTVSEVDDMLKMTRKKLVEQKHPYVINSRSNGRVITTVREDGKLKQISAVTMDDMMDKLYLFYFENKKNLTLNDLFPEWKDERLKDKNVNIKTVRRDNEHWNKYYIDHSIIHVPFCKLTTKMLNDFFNATITKFNLSNREYNNMKSIMIALLRIAIDEEIIVENPMNGIYIKSKFRAVRKKTDGSKLYLNDEFDALDSHLEEESTIEALCIQLMFQLGVRIGEVVALKLSDIEYGKIAIQRMEEKVLVFDGEKFKSAGVQIVEHLKKENDSEYRFILLTDVAKEIIRKARELNPDGEFIFERNGERLTARAVTYWLSKYCRDAGVTYKSPHCTRRTTASRLSNAGLPLDMIRDILGQVDEKTTLTYIFNPNTEQENLDIMNKAMNKGNKKNKKKNKKN</sequence>
<evidence type="ECO:0000256" key="1">
    <source>
        <dbReference type="ARBA" id="ARBA00023125"/>
    </source>
</evidence>
<dbReference type="InterPro" id="IPR002104">
    <property type="entry name" value="Integrase_catalytic"/>
</dbReference>
<dbReference type="EMBL" id="AP024169">
    <property type="protein sequence ID" value="BCN28991.1"/>
    <property type="molecule type" value="Genomic_DNA"/>
</dbReference>
<dbReference type="Gene3D" id="1.10.150.130">
    <property type="match status" value="1"/>
</dbReference>
<dbReference type="Proteomes" id="UP000595897">
    <property type="component" value="Chromosome"/>
</dbReference>
<dbReference type="CDD" id="cd00397">
    <property type="entry name" value="DNA_BRE_C"/>
    <property type="match status" value="1"/>
</dbReference>